<dbReference type="RefSeq" id="WP_215507957.1">
    <property type="nucleotide sequence ID" value="NZ_CP076364.1"/>
</dbReference>
<keyword evidence="1" id="KW-0614">Plasmid</keyword>
<sequence>MDTTVTWPKKPTRVEFGGHNFVLFPKTKETSHSISIDLQGERISAEDARTLLNRFLSVLSWCDDRHAILRQGWSGNPVPVPVPRRDMVFSTMMTWMFYRSLPDDKQLLNCLSYYREGLNAAEAEIVSQEVLSFFKVFEMRREGPQVRRWIAEEFDAACKNVPPEFLKRFKEDRQEKSVEKYVYENCRVAAAHASMKFTSDADMSSETRRLSVAAEIVRALARHYIRTTFSFSDSYFSDEINQ</sequence>
<dbReference type="KEGG" id="gfu:KM031_20580"/>
<keyword evidence="2" id="KW-1185">Reference proteome</keyword>
<dbReference type="Pfam" id="PF17419">
    <property type="entry name" value="MauJ"/>
    <property type="match status" value="1"/>
</dbReference>
<dbReference type="AlphaFoldDB" id="A0A975PBT1"/>
<organism evidence="1 2">
    <name type="scientific">Gemmobacter fulvus</name>
    <dbReference type="NCBI Taxonomy" id="2840474"/>
    <lineage>
        <taxon>Bacteria</taxon>
        <taxon>Pseudomonadati</taxon>
        <taxon>Pseudomonadota</taxon>
        <taxon>Alphaproteobacteria</taxon>
        <taxon>Rhodobacterales</taxon>
        <taxon>Paracoccaceae</taxon>
        <taxon>Gemmobacter</taxon>
    </lineage>
</organism>
<gene>
    <name evidence="1" type="ORF">KM031_20580</name>
</gene>
<reference evidence="1" key="1">
    <citation type="submission" date="2021-06" db="EMBL/GenBank/DDBJ databases">
        <authorList>
            <person name="Lee C.-S."/>
            <person name="Jin L."/>
        </authorList>
    </citation>
    <scope>NUCLEOTIDE SEQUENCE</scope>
    <source>
        <strain evidence="1">Con5</strain>
        <plasmid evidence="1">p3</plasmid>
    </source>
</reference>
<geneLocation type="plasmid" evidence="1 2">
    <name>p3</name>
</geneLocation>
<proteinExistence type="predicted"/>
<evidence type="ECO:0000313" key="1">
    <source>
        <dbReference type="EMBL" id="QWK92823.1"/>
    </source>
</evidence>
<dbReference type="EMBL" id="CP076364">
    <property type="protein sequence ID" value="QWK92823.1"/>
    <property type="molecule type" value="Genomic_DNA"/>
</dbReference>
<evidence type="ECO:0000313" key="2">
    <source>
        <dbReference type="Proteomes" id="UP000679352"/>
    </source>
</evidence>
<dbReference type="InterPro" id="IPR035383">
    <property type="entry name" value="MauJ"/>
</dbReference>
<protein>
    <submittedName>
        <fullName evidence="1">Uncharacterized protein</fullName>
    </submittedName>
</protein>
<dbReference type="Proteomes" id="UP000679352">
    <property type="component" value="Plasmid p3"/>
</dbReference>
<accession>A0A975PBT1</accession>
<name>A0A975PBT1_9RHOB</name>